<evidence type="ECO:0000313" key="1">
    <source>
        <dbReference type="EMBL" id="RYJ38987.1"/>
    </source>
</evidence>
<protein>
    <submittedName>
        <fullName evidence="1">Uncharacterized protein</fullName>
    </submittedName>
</protein>
<dbReference type="RefSeq" id="WP_165352438.1">
    <property type="nucleotide sequence ID" value="NZ_JUIV01000005.1"/>
</dbReference>
<accession>A0A444VZG5</accession>
<name>A0A444VZG5_9FLAO</name>
<dbReference type="AlphaFoldDB" id="A0A444VZG5"/>
<dbReference type="EMBL" id="JUIV01000005">
    <property type="protein sequence ID" value="RYJ38987.1"/>
    <property type="molecule type" value="Genomic_DNA"/>
</dbReference>
<evidence type="ECO:0000313" key="2">
    <source>
        <dbReference type="Proteomes" id="UP000290433"/>
    </source>
</evidence>
<comment type="caution">
    <text evidence="1">The sequence shown here is derived from an EMBL/GenBank/DDBJ whole genome shotgun (WGS) entry which is preliminary data.</text>
</comment>
<reference evidence="1 2" key="1">
    <citation type="submission" date="2014-12" db="EMBL/GenBank/DDBJ databases">
        <title>Genome sequence of Flavobacterium anhuiense RCM74.</title>
        <authorList>
            <person name="Kim J.F."/>
            <person name="Song J.Y."/>
            <person name="Kwak M.-J."/>
            <person name="Lee S.-W."/>
        </authorList>
    </citation>
    <scope>NUCLEOTIDE SEQUENCE [LARGE SCALE GENOMIC DNA]</scope>
    <source>
        <strain evidence="1 2">RCM74</strain>
    </source>
</reference>
<dbReference type="Proteomes" id="UP000290433">
    <property type="component" value="Unassembled WGS sequence"/>
</dbReference>
<proteinExistence type="predicted"/>
<organism evidence="1 2">
    <name type="scientific">Flavobacterium anhuiense</name>
    <dbReference type="NCBI Taxonomy" id="459526"/>
    <lineage>
        <taxon>Bacteria</taxon>
        <taxon>Pseudomonadati</taxon>
        <taxon>Bacteroidota</taxon>
        <taxon>Flavobacteriia</taxon>
        <taxon>Flavobacteriales</taxon>
        <taxon>Flavobacteriaceae</taxon>
        <taxon>Flavobacterium</taxon>
    </lineage>
</organism>
<gene>
    <name evidence="1" type="ORF">NU08_1825</name>
</gene>
<sequence>MAQSQRHLRSVSREDFGELGAYTWQLNTIGAPVNIPAYDSYRIEVGLWNKLLNGFN</sequence>